<evidence type="ECO:0000313" key="6">
    <source>
        <dbReference type="EMBL" id="MBL6447901.1"/>
    </source>
</evidence>
<dbReference type="EMBL" id="JAEUGD010000058">
    <property type="protein sequence ID" value="MBL6447901.1"/>
    <property type="molecule type" value="Genomic_DNA"/>
</dbReference>
<organism evidence="6 7">
    <name type="scientific">Fulvivirga marina</name>
    <dbReference type="NCBI Taxonomy" id="2494733"/>
    <lineage>
        <taxon>Bacteria</taxon>
        <taxon>Pseudomonadati</taxon>
        <taxon>Bacteroidota</taxon>
        <taxon>Cytophagia</taxon>
        <taxon>Cytophagales</taxon>
        <taxon>Fulvivirgaceae</taxon>
        <taxon>Fulvivirga</taxon>
    </lineage>
</organism>
<dbReference type="RefSeq" id="WP_202857444.1">
    <property type="nucleotide sequence ID" value="NZ_JAEUGD010000058.1"/>
</dbReference>
<dbReference type="PANTHER" id="PTHR12684">
    <property type="entry name" value="PUTATIVE PHOSPHOTRANSFERASE"/>
    <property type="match status" value="1"/>
</dbReference>
<proteinExistence type="inferred from homology"/>
<dbReference type="HAMAP" id="MF_00299">
    <property type="entry name" value="KptA"/>
    <property type="match status" value="1"/>
</dbReference>
<dbReference type="InterPro" id="IPR042080">
    <property type="entry name" value="RNA_2'-PTrans_N"/>
</dbReference>
<comment type="caution">
    <text evidence="6">The sequence shown here is derived from an EMBL/GenBank/DDBJ whole genome shotgun (WGS) entry which is preliminary data.</text>
</comment>
<dbReference type="PANTHER" id="PTHR12684:SF2">
    <property type="entry name" value="TRNA 2'-PHOSPHOTRANSFERASE 1"/>
    <property type="match status" value="1"/>
</dbReference>
<dbReference type="GO" id="GO:0000215">
    <property type="term" value="F:tRNA 2'-phosphotransferase activity"/>
    <property type="evidence" value="ECO:0007669"/>
    <property type="project" value="TreeGrafter"/>
</dbReference>
<evidence type="ECO:0000256" key="5">
    <source>
        <dbReference type="HAMAP-Rule" id="MF_00299"/>
    </source>
</evidence>
<sequence>MINEKKQTELSKFLSLVLRHKPETIGLELDPEGWADVKELFEKMNAHRKPIDMEVLEVIVENNNKKRFRFNEDKTRIRASQGHSISIDLGYEKIEPPEVLYHGTASKNIDNILKTGLTKGSRHHVHLSLDIETAINVGQRHGKPVVLNIRARAMHNDGLHFYRSDNGVWLTESVPVQYILMENNE</sequence>
<reference evidence="6" key="1">
    <citation type="submission" date="2021-01" db="EMBL/GenBank/DDBJ databases">
        <title>Fulvivirga kasyanovii gen. nov., sp nov., a novel member of the phylum Bacteroidetes isolated from seawater in a mussel farm.</title>
        <authorList>
            <person name="Zhao L.-H."/>
            <person name="Wang Z.-J."/>
        </authorList>
    </citation>
    <scope>NUCLEOTIDE SEQUENCE</scope>
    <source>
        <strain evidence="6">29W222</strain>
    </source>
</reference>
<dbReference type="InterPro" id="IPR042081">
    <property type="entry name" value="RNA_2'-PTrans_C"/>
</dbReference>
<evidence type="ECO:0000256" key="2">
    <source>
        <dbReference type="ARBA" id="ARBA00022679"/>
    </source>
</evidence>
<evidence type="ECO:0000256" key="3">
    <source>
        <dbReference type="ARBA" id="ARBA00023027"/>
    </source>
</evidence>
<dbReference type="Pfam" id="PF01885">
    <property type="entry name" value="PTS_2-RNA"/>
    <property type="match status" value="1"/>
</dbReference>
<dbReference type="NCBIfam" id="NF002014">
    <property type="entry name" value="PRK00819.1-4"/>
    <property type="match status" value="1"/>
</dbReference>
<comment type="function">
    <text evidence="4 5">Removes the 2'-phosphate from RNA via an intermediate in which the phosphate is ADP-ribosylated by NAD followed by a presumed transesterification to release the RNA and generate ADP-ribose 1''-2''-cyclic phosphate (APPR&gt;P). May function as an ADP-ribosylase.</text>
</comment>
<dbReference type="GO" id="GO:0006388">
    <property type="term" value="P:tRNA splicing, via endonucleolytic cleavage and ligation"/>
    <property type="evidence" value="ECO:0007669"/>
    <property type="project" value="UniProtKB-UniRule"/>
</dbReference>
<accession>A0A937KC85</accession>
<keyword evidence="3 5" id="KW-0520">NAD</keyword>
<dbReference type="SUPFAM" id="SSF56399">
    <property type="entry name" value="ADP-ribosylation"/>
    <property type="match status" value="1"/>
</dbReference>
<evidence type="ECO:0000256" key="4">
    <source>
        <dbReference type="ARBA" id="ARBA00025212"/>
    </source>
</evidence>
<comment type="similarity">
    <text evidence="1 5">Belongs to the KptA/TPT1 family.</text>
</comment>
<evidence type="ECO:0000313" key="7">
    <source>
        <dbReference type="Proteomes" id="UP000614216"/>
    </source>
</evidence>
<dbReference type="AlphaFoldDB" id="A0A937KC85"/>
<name>A0A937KC85_9BACT</name>
<dbReference type="GO" id="GO:0003950">
    <property type="term" value="F:NAD+ poly-ADP-ribosyltransferase activity"/>
    <property type="evidence" value="ECO:0007669"/>
    <property type="project" value="InterPro"/>
</dbReference>
<dbReference type="Proteomes" id="UP000614216">
    <property type="component" value="Unassembled WGS sequence"/>
</dbReference>
<gene>
    <name evidence="5" type="primary">kptA</name>
    <name evidence="6" type="ORF">JMN32_16415</name>
</gene>
<protein>
    <recommendedName>
        <fullName evidence="5">Probable RNA 2'-phosphotransferase</fullName>
        <ecNumber evidence="5">2.7.1.-</ecNumber>
    </recommendedName>
</protein>
<dbReference type="InterPro" id="IPR022928">
    <property type="entry name" value="RNA_2'-PTrans_KptA"/>
</dbReference>
<keyword evidence="2 5" id="KW-0808">Transferase</keyword>
<keyword evidence="7" id="KW-1185">Reference proteome</keyword>
<dbReference type="InterPro" id="IPR002745">
    <property type="entry name" value="Ptrans_KptA/Tpt1"/>
</dbReference>
<dbReference type="EC" id="2.7.1.-" evidence="5"/>
<evidence type="ECO:0000256" key="1">
    <source>
        <dbReference type="ARBA" id="ARBA00009836"/>
    </source>
</evidence>
<dbReference type="Gene3D" id="1.10.10.970">
    <property type="entry name" value="RNA 2'-phosphotransferase, Tpt1/KptA family, N-terminal domain"/>
    <property type="match status" value="1"/>
</dbReference>
<dbReference type="Gene3D" id="3.20.170.30">
    <property type="match status" value="1"/>
</dbReference>